<evidence type="ECO:0000313" key="2">
    <source>
        <dbReference type="EMBL" id="CAB3395545.1"/>
    </source>
</evidence>
<gene>
    <name evidence="2" type="ORF">COOX1_2966</name>
</gene>
<feature type="compositionally biased region" description="Polar residues" evidence="1">
    <location>
        <begin position="51"/>
        <end position="60"/>
    </location>
</feature>
<organism evidence="2 3">
    <name type="scientific">Kyrpidia spormannii</name>
    <dbReference type="NCBI Taxonomy" id="2055160"/>
    <lineage>
        <taxon>Bacteria</taxon>
        <taxon>Bacillati</taxon>
        <taxon>Bacillota</taxon>
        <taxon>Bacilli</taxon>
        <taxon>Bacillales</taxon>
        <taxon>Alicyclobacillaceae</taxon>
        <taxon>Kyrpidia</taxon>
    </lineage>
</organism>
<feature type="compositionally biased region" description="Basic and acidic residues" evidence="1">
    <location>
        <begin position="7"/>
        <end position="21"/>
    </location>
</feature>
<reference evidence="2 3" key="1">
    <citation type="submission" date="2020-04" db="EMBL/GenBank/DDBJ databases">
        <authorList>
            <person name="Hogendoorn C."/>
        </authorList>
    </citation>
    <scope>NUCLEOTIDE SEQUENCE [LARGE SCALE GENOMIC DNA]</scope>
    <source>
        <strain evidence="2">COOX1</strain>
    </source>
</reference>
<protein>
    <submittedName>
        <fullName evidence="2">Uncharacterized protein</fullName>
    </submittedName>
</protein>
<evidence type="ECO:0000313" key="3">
    <source>
        <dbReference type="Proteomes" id="UP000502196"/>
    </source>
</evidence>
<dbReference type="AlphaFoldDB" id="A0A6F9EGJ8"/>
<name>A0A6F9EGJ8_9BACL</name>
<dbReference type="EMBL" id="LR792683">
    <property type="protein sequence ID" value="CAB3395545.1"/>
    <property type="molecule type" value="Genomic_DNA"/>
</dbReference>
<evidence type="ECO:0000256" key="1">
    <source>
        <dbReference type="SAM" id="MobiDB-lite"/>
    </source>
</evidence>
<feature type="compositionally biased region" description="Basic and acidic residues" evidence="1">
    <location>
        <begin position="30"/>
        <end position="40"/>
    </location>
</feature>
<proteinExistence type="predicted"/>
<feature type="region of interest" description="Disordered" evidence="1">
    <location>
        <begin position="1"/>
        <end position="66"/>
    </location>
</feature>
<accession>A0A6F9EGJ8</accession>
<sequence length="66" mass="7569">MPMRNGNRSDFRKRGHCERGVRSVPMRNGNHTERAQDGVHARVRSVPMRNGNLSDRSMNCSEIRCS</sequence>
<dbReference type="Proteomes" id="UP000502196">
    <property type="component" value="Chromosome"/>
</dbReference>